<dbReference type="Proteomes" id="UP000593571">
    <property type="component" value="Unassembled WGS sequence"/>
</dbReference>
<name>A0A7J8HRZ7_ROUAE</name>
<evidence type="ECO:0000313" key="1">
    <source>
        <dbReference type="EMBL" id="KAF6474848.1"/>
    </source>
</evidence>
<sequence>MSSFFQEEHYKLLFNGLGCRYLKEQPTLATLIITEVLQVVNDWCLDAIYRGNQHKIRQHPGSQDVVQGEACYLITFSNLCSVLSPCYCTADAVISLLRAWGQWAHKQTSFIFFKESAQVYKLW</sequence>
<comment type="caution">
    <text evidence="1">The sequence shown here is derived from an EMBL/GenBank/DDBJ whole genome shotgun (WGS) entry which is preliminary data.</text>
</comment>
<accession>A0A7J8HRZ7</accession>
<keyword evidence="2" id="KW-1185">Reference proteome</keyword>
<gene>
    <name evidence="1" type="ORF">HJG63_010981</name>
</gene>
<dbReference type="EMBL" id="JACASE010000004">
    <property type="protein sequence ID" value="KAF6474848.1"/>
    <property type="molecule type" value="Genomic_DNA"/>
</dbReference>
<protein>
    <submittedName>
        <fullName evidence="1">Uncharacterized protein</fullName>
    </submittedName>
</protein>
<proteinExistence type="predicted"/>
<organism evidence="1 2">
    <name type="scientific">Rousettus aegyptiacus</name>
    <name type="common">Egyptian fruit bat</name>
    <name type="synonym">Pteropus aegyptiacus</name>
    <dbReference type="NCBI Taxonomy" id="9407"/>
    <lineage>
        <taxon>Eukaryota</taxon>
        <taxon>Metazoa</taxon>
        <taxon>Chordata</taxon>
        <taxon>Craniata</taxon>
        <taxon>Vertebrata</taxon>
        <taxon>Euteleostomi</taxon>
        <taxon>Mammalia</taxon>
        <taxon>Eutheria</taxon>
        <taxon>Laurasiatheria</taxon>
        <taxon>Chiroptera</taxon>
        <taxon>Yinpterochiroptera</taxon>
        <taxon>Pteropodoidea</taxon>
        <taxon>Pteropodidae</taxon>
        <taxon>Rousettinae</taxon>
        <taxon>Rousettus</taxon>
    </lineage>
</organism>
<reference evidence="1 2" key="1">
    <citation type="journal article" date="2020" name="Nature">
        <title>Six reference-quality genomes reveal evolution of bat adaptations.</title>
        <authorList>
            <person name="Jebb D."/>
            <person name="Huang Z."/>
            <person name="Pippel M."/>
            <person name="Hughes G.M."/>
            <person name="Lavrichenko K."/>
            <person name="Devanna P."/>
            <person name="Winkler S."/>
            <person name="Jermiin L.S."/>
            <person name="Skirmuntt E.C."/>
            <person name="Katzourakis A."/>
            <person name="Burkitt-Gray L."/>
            <person name="Ray D.A."/>
            <person name="Sullivan K.A.M."/>
            <person name="Roscito J.G."/>
            <person name="Kirilenko B.M."/>
            <person name="Davalos L.M."/>
            <person name="Corthals A.P."/>
            <person name="Power M.L."/>
            <person name="Jones G."/>
            <person name="Ransome R.D."/>
            <person name="Dechmann D.K.N."/>
            <person name="Locatelli A.G."/>
            <person name="Puechmaille S.J."/>
            <person name="Fedrigo O."/>
            <person name="Jarvis E.D."/>
            <person name="Hiller M."/>
            <person name="Vernes S.C."/>
            <person name="Myers E.W."/>
            <person name="Teeling E.C."/>
        </authorList>
    </citation>
    <scope>NUCLEOTIDE SEQUENCE [LARGE SCALE GENOMIC DNA]</scope>
    <source>
        <strain evidence="1">MRouAeg1</strain>
        <tissue evidence="1">Muscle</tissue>
    </source>
</reference>
<dbReference type="AlphaFoldDB" id="A0A7J8HRZ7"/>
<evidence type="ECO:0000313" key="2">
    <source>
        <dbReference type="Proteomes" id="UP000593571"/>
    </source>
</evidence>